<protein>
    <submittedName>
        <fullName evidence="2">Uncharacterized protein</fullName>
    </submittedName>
</protein>
<gene>
    <name evidence="2" type="ORF">ACFSR3_05750</name>
</gene>
<keyword evidence="3" id="KW-1185">Reference proteome</keyword>
<comment type="caution">
    <text evidence="2">The sequence shown here is derived from an EMBL/GenBank/DDBJ whole genome shotgun (WGS) entry which is preliminary data.</text>
</comment>
<evidence type="ECO:0000313" key="2">
    <source>
        <dbReference type="EMBL" id="MFD2601552.1"/>
    </source>
</evidence>
<accession>A0ABW5NUM7</accession>
<name>A0ABW5NUM7_9FLAO</name>
<dbReference type="Proteomes" id="UP001597480">
    <property type="component" value="Unassembled WGS sequence"/>
</dbReference>
<reference evidence="3" key="1">
    <citation type="journal article" date="2019" name="Int. J. Syst. Evol. Microbiol.">
        <title>The Global Catalogue of Microorganisms (GCM) 10K type strain sequencing project: providing services to taxonomists for standard genome sequencing and annotation.</title>
        <authorList>
            <consortium name="The Broad Institute Genomics Platform"/>
            <consortium name="The Broad Institute Genome Sequencing Center for Infectious Disease"/>
            <person name="Wu L."/>
            <person name="Ma J."/>
        </authorList>
    </citation>
    <scope>NUCLEOTIDE SEQUENCE [LARGE SCALE GENOMIC DNA]</scope>
    <source>
        <strain evidence="3">KCTC 42107</strain>
    </source>
</reference>
<evidence type="ECO:0000256" key="1">
    <source>
        <dbReference type="SAM" id="SignalP"/>
    </source>
</evidence>
<feature type="signal peptide" evidence="1">
    <location>
        <begin position="1"/>
        <end position="20"/>
    </location>
</feature>
<feature type="chain" id="PRO_5046912876" evidence="1">
    <location>
        <begin position="21"/>
        <end position="373"/>
    </location>
</feature>
<organism evidence="2 3">
    <name type="scientific">Flavobacterium suzhouense</name>
    <dbReference type="NCBI Taxonomy" id="1529638"/>
    <lineage>
        <taxon>Bacteria</taxon>
        <taxon>Pseudomonadati</taxon>
        <taxon>Bacteroidota</taxon>
        <taxon>Flavobacteriia</taxon>
        <taxon>Flavobacteriales</taxon>
        <taxon>Flavobacteriaceae</taxon>
        <taxon>Flavobacterium</taxon>
    </lineage>
</organism>
<dbReference type="RefSeq" id="WP_379820120.1">
    <property type="nucleotide sequence ID" value="NZ_JBHUMD010000007.1"/>
</dbReference>
<evidence type="ECO:0000313" key="3">
    <source>
        <dbReference type="Proteomes" id="UP001597480"/>
    </source>
</evidence>
<proteinExistence type="predicted"/>
<keyword evidence="1" id="KW-0732">Signal</keyword>
<dbReference type="EMBL" id="JBHUMD010000007">
    <property type="protein sequence ID" value="MFD2601552.1"/>
    <property type="molecule type" value="Genomic_DNA"/>
</dbReference>
<sequence length="373" mass="41397">MKQTKLLTLFLFIVSAQTFAQVYTDKVVGKKNEALIDSLQTSEYPYVLPIWGEKATKKRFQLPYSAGVSVNYFWSKSDLLIENLRVGFNNGPMFNLDEVVRFNDANATAAAITVRPDVWLLPFLNVYGIFGKSHLETNIGAGIWVPDGNNNWSEVANFKTKANFDAVSMGLGITPTIGVAGGWFALDMNMMWTDIPELDKPAFSYVFGPRFGKSFKLNKPESNIAVWVGAFRVHINGQTTGNIKLSDIFSLDNAQEKVDNGLEAVAQKQESVDTWWEGLTPIQQANPANIAKHAAANRALETAGNFLNGLDGALSTASSSTVQYGLHKSPKDMWNFIVGSQYQFNRHYMFRAEVGFLGSRTQVLGSLQYRFGL</sequence>